<dbReference type="Gene3D" id="3.40.30.10">
    <property type="entry name" value="Glutaredoxin"/>
    <property type="match status" value="1"/>
</dbReference>
<dbReference type="RefSeq" id="WP_136873486.1">
    <property type="nucleotide sequence ID" value="NZ_SWBO01000001.1"/>
</dbReference>
<dbReference type="InterPro" id="IPR013740">
    <property type="entry name" value="Redoxin"/>
</dbReference>
<organism evidence="5 6">
    <name type="scientific">Pedobacter cryotolerans</name>
    <dbReference type="NCBI Taxonomy" id="2571270"/>
    <lineage>
        <taxon>Bacteria</taxon>
        <taxon>Pseudomonadati</taxon>
        <taxon>Bacteroidota</taxon>
        <taxon>Sphingobacteriia</taxon>
        <taxon>Sphingobacteriales</taxon>
        <taxon>Sphingobacteriaceae</taxon>
        <taxon>Pedobacter</taxon>
    </lineage>
</organism>
<dbReference type="SUPFAM" id="SSF52833">
    <property type="entry name" value="Thioredoxin-like"/>
    <property type="match status" value="1"/>
</dbReference>
<dbReference type="PANTHER" id="PTHR42852:SF17">
    <property type="entry name" value="THIOREDOXIN-LIKE PROTEIN HI_1115"/>
    <property type="match status" value="1"/>
</dbReference>
<evidence type="ECO:0000256" key="2">
    <source>
        <dbReference type="ARBA" id="ARBA00022748"/>
    </source>
</evidence>
<dbReference type="PROSITE" id="PS00194">
    <property type="entry name" value="THIOREDOXIN_1"/>
    <property type="match status" value="1"/>
</dbReference>
<feature type="domain" description="Thioredoxin" evidence="4">
    <location>
        <begin position="50"/>
        <end position="190"/>
    </location>
</feature>
<dbReference type="Pfam" id="PF08534">
    <property type="entry name" value="Redoxin"/>
    <property type="match status" value="1"/>
</dbReference>
<dbReference type="Proteomes" id="UP000310477">
    <property type="component" value="Unassembled WGS sequence"/>
</dbReference>
<evidence type="ECO:0000259" key="4">
    <source>
        <dbReference type="PROSITE" id="PS51352"/>
    </source>
</evidence>
<dbReference type="OrthoDB" id="9815205at2"/>
<gene>
    <name evidence="5" type="ORF">FA045_00880</name>
</gene>
<evidence type="ECO:0000256" key="3">
    <source>
        <dbReference type="ARBA" id="ARBA00023284"/>
    </source>
</evidence>
<evidence type="ECO:0000313" key="5">
    <source>
        <dbReference type="EMBL" id="TKC03155.1"/>
    </source>
</evidence>
<dbReference type="PANTHER" id="PTHR42852">
    <property type="entry name" value="THIOL:DISULFIDE INTERCHANGE PROTEIN DSBE"/>
    <property type="match status" value="1"/>
</dbReference>
<dbReference type="InterPro" id="IPR036249">
    <property type="entry name" value="Thioredoxin-like_sf"/>
</dbReference>
<proteinExistence type="predicted"/>
<comment type="subcellular location">
    <subcellularLocation>
        <location evidence="1">Cell envelope</location>
    </subcellularLocation>
</comment>
<keyword evidence="6" id="KW-1185">Reference proteome</keyword>
<protein>
    <submittedName>
        <fullName evidence="5">TlpA family protein disulfide reductase</fullName>
    </submittedName>
</protein>
<dbReference type="GO" id="GO:0017004">
    <property type="term" value="P:cytochrome complex assembly"/>
    <property type="evidence" value="ECO:0007669"/>
    <property type="project" value="UniProtKB-KW"/>
</dbReference>
<evidence type="ECO:0000313" key="6">
    <source>
        <dbReference type="Proteomes" id="UP000310477"/>
    </source>
</evidence>
<dbReference type="CDD" id="cd02966">
    <property type="entry name" value="TlpA_like_family"/>
    <property type="match status" value="1"/>
</dbReference>
<comment type="caution">
    <text evidence="5">The sequence shown here is derived from an EMBL/GenBank/DDBJ whole genome shotgun (WGS) entry which is preliminary data.</text>
</comment>
<dbReference type="InterPro" id="IPR050553">
    <property type="entry name" value="Thioredoxin_ResA/DsbE_sf"/>
</dbReference>
<evidence type="ECO:0000256" key="1">
    <source>
        <dbReference type="ARBA" id="ARBA00004196"/>
    </source>
</evidence>
<reference evidence="5 6" key="1">
    <citation type="submission" date="2019-04" db="EMBL/GenBank/DDBJ databases">
        <title>Pedobacter sp. AR-2-6 sp. nov., isolated from Arctic soil.</title>
        <authorList>
            <person name="Dahal R.H."/>
            <person name="Kim D.-U."/>
        </authorList>
    </citation>
    <scope>NUCLEOTIDE SEQUENCE [LARGE SCALE GENOMIC DNA]</scope>
    <source>
        <strain evidence="5 6">AR-2-6</strain>
    </source>
</reference>
<accession>A0A4U1CAZ8</accession>
<dbReference type="AlphaFoldDB" id="A0A4U1CAZ8"/>
<dbReference type="GO" id="GO:0016491">
    <property type="term" value="F:oxidoreductase activity"/>
    <property type="evidence" value="ECO:0007669"/>
    <property type="project" value="InterPro"/>
</dbReference>
<sequence length="193" mass="21865">MKRDWKKHTSTIIFVAFVLVILFVPAAKAKLIQGLMEIGLFKPDLAEDKKVINADLSAIKFKDAKGNILSLADLKGKIVFLNFWATWCPPCLAEMPSINKFYEQYKNDEEVVFLMIDADSDFPKAQAYLNRKSYKFKVYTFASNIPKNIFSGSLPTTIVFDKKGRIAMNGVGAANYASKEFLTFIKKLKDLKD</sequence>
<name>A0A4U1CAZ8_9SPHI</name>
<keyword evidence="3" id="KW-0676">Redox-active center</keyword>
<dbReference type="PROSITE" id="PS51352">
    <property type="entry name" value="THIOREDOXIN_2"/>
    <property type="match status" value="1"/>
</dbReference>
<keyword evidence="2" id="KW-0201">Cytochrome c-type biogenesis</keyword>
<dbReference type="GO" id="GO:0030313">
    <property type="term" value="C:cell envelope"/>
    <property type="evidence" value="ECO:0007669"/>
    <property type="project" value="UniProtKB-SubCell"/>
</dbReference>
<dbReference type="InterPro" id="IPR013766">
    <property type="entry name" value="Thioredoxin_domain"/>
</dbReference>
<dbReference type="EMBL" id="SWBO01000001">
    <property type="protein sequence ID" value="TKC03155.1"/>
    <property type="molecule type" value="Genomic_DNA"/>
</dbReference>
<dbReference type="InterPro" id="IPR017937">
    <property type="entry name" value="Thioredoxin_CS"/>
</dbReference>